<dbReference type="InterPro" id="IPR008397">
    <property type="entry name" value="Alginate_lyase_dom"/>
</dbReference>
<feature type="signal peptide" evidence="5">
    <location>
        <begin position="1"/>
        <end position="20"/>
    </location>
</feature>
<dbReference type="OrthoDB" id="9772435at2"/>
<evidence type="ECO:0000256" key="3">
    <source>
        <dbReference type="ARBA" id="ARBA00022764"/>
    </source>
</evidence>
<dbReference type="RefSeq" id="WP_062592141.1">
    <property type="nucleotide sequence ID" value="NZ_LQZQ01000045.1"/>
</dbReference>
<dbReference type="EMBL" id="LQZQ01000045">
    <property type="protein sequence ID" value="KYG74795.1"/>
    <property type="molecule type" value="Genomic_DNA"/>
</dbReference>
<comment type="caution">
    <text evidence="8">The sequence shown here is derived from an EMBL/GenBank/DDBJ whole genome shotgun (WGS) entry which is preliminary data.</text>
</comment>
<dbReference type="Pfam" id="PF05426">
    <property type="entry name" value="Alginate_lyase"/>
    <property type="match status" value="1"/>
</dbReference>
<sequence>MKARIIIFILSCFSAQFLMAQHPSLILTKAGVEQMRREGTKSPLFSASLNEVQKEVDEYIAKGIKVPVPKDLAGGYTHEQHKSNFLMLQKAGVLFQVTGNEDYARYIHETLKAYALLFPTFDRHPSERSYAPGKFFWQCLNDANWLVYVSQAYDCIYDWISEEERNALNSMLFRPMADFLSVETPQFFNRIHNHSTWANAAVGMIGLVMDDEKLVQRALYGLKSSDLKSTQVDNDGGSILQEGQEEAGFIAQIDFAFSPDGYFTEGPYYQRYAMYPFLIFAQALANKKPDLKIFEHRNGLLIKAVYALLYQTNSEGEFFPFNDAQKGMSVYSRELITAVSTAFHYGHKDEALLAIVVDQGKVSLDDAGLEAALALEKANVKPFVKPSIMFTDGPNGDEGGIGILRQYANKDELTLVMKYAKHGMGHGHFDQLSFLYYLNGDEIIQDYGAARWVNIEQKSGGGYLNENKTWAKQTVAHNTLVINNASQFGGNVTEADKYHGEPYLFNATDENIKVVSAKNNQVYKNTGLHRSMVIIKHPSFENPILLDLFRVTAKGQNNYDLPLLYQGQLMKTSFDFEVHESMEKLGNSDGYEHLWNEAEAKLTKGTSQMSWFSKNRFYTQSFVSTAKDKIIHARLGATDPEFNLRRDPILITRRTTTGNTLFASILEVHGAYSTVSEIATNTYSQIQQLEILRNDEQYSLVAFTHKNGGSWVFAISNNDNAAEAKHEVVQNGEKFAWKGSFHLFDQSSNQK</sequence>
<reference evidence="8" key="1">
    <citation type="submission" date="2016-01" db="EMBL/GenBank/DDBJ databases">
        <title>Genome sequencing of Roseivirga ehrenbergii KMM 6017.</title>
        <authorList>
            <person name="Selvaratnam C."/>
            <person name="Thevarajoo S."/>
            <person name="Goh K.M."/>
            <person name="Ee R."/>
            <person name="Chan K.-G."/>
            <person name="Chong C.S."/>
        </authorList>
    </citation>
    <scope>NUCLEOTIDE SEQUENCE [LARGE SCALE GENOMIC DNA]</scope>
    <source>
        <strain evidence="8">KMM 6017</strain>
    </source>
</reference>
<accession>A0A150X7T7</accession>
<dbReference type="InterPro" id="IPR012480">
    <property type="entry name" value="Hepar_II_III_C"/>
</dbReference>
<evidence type="ECO:0000259" key="6">
    <source>
        <dbReference type="Pfam" id="PF05426"/>
    </source>
</evidence>
<comment type="subcellular location">
    <subcellularLocation>
        <location evidence="1">Periplasm</location>
    </subcellularLocation>
</comment>
<evidence type="ECO:0000256" key="2">
    <source>
        <dbReference type="ARBA" id="ARBA00022729"/>
    </source>
</evidence>
<evidence type="ECO:0000313" key="9">
    <source>
        <dbReference type="Proteomes" id="UP000075583"/>
    </source>
</evidence>
<evidence type="ECO:0000259" key="7">
    <source>
        <dbReference type="Pfam" id="PF07940"/>
    </source>
</evidence>
<dbReference type="Pfam" id="PF07940">
    <property type="entry name" value="Hepar_II_III_C"/>
    <property type="match status" value="1"/>
</dbReference>
<feature type="chain" id="PRO_5007574243" evidence="5">
    <location>
        <begin position="21"/>
        <end position="751"/>
    </location>
</feature>
<keyword evidence="4" id="KW-0456">Lyase</keyword>
<dbReference type="PANTHER" id="PTHR39210:SF1">
    <property type="entry name" value="HEPARIN-SULFATE LYASE"/>
    <property type="match status" value="1"/>
</dbReference>
<dbReference type="GO" id="GO:0042597">
    <property type="term" value="C:periplasmic space"/>
    <property type="evidence" value="ECO:0007669"/>
    <property type="project" value="UniProtKB-SubCell"/>
</dbReference>
<dbReference type="AlphaFoldDB" id="A0A150X7T7"/>
<dbReference type="InterPro" id="IPR008929">
    <property type="entry name" value="Chondroitin_lyas"/>
</dbReference>
<dbReference type="GO" id="GO:0016829">
    <property type="term" value="F:lyase activity"/>
    <property type="evidence" value="ECO:0007669"/>
    <property type="project" value="UniProtKB-KW"/>
</dbReference>
<evidence type="ECO:0000256" key="5">
    <source>
        <dbReference type="SAM" id="SignalP"/>
    </source>
</evidence>
<organism evidence="8 9">
    <name type="scientific">Roseivirga ehrenbergii (strain DSM 102268 / JCM 13514 / KCTC 12282 / NCIMB 14502 / KMM 6017)</name>
    <dbReference type="NCBI Taxonomy" id="279360"/>
    <lineage>
        <taxon>Bacteria</taxon>
        <taxon>Pseudomonadati</taxon>
        <taxon>Bacteroidota</taxon>
        <taxon>Cytophagia</taxon>
        <taxon>Cytophagales</taxon>
        <taxon>Roseivirgaceae</taxon>
        <taxon>Roseivirga</taxon>
    </lineage>
</organism>
<feature type="domain" description="Heparinase II/III-like C-terminal" evidence="7">
    <location>
        <begin position="392"/>
        <end position="651"/>
    </location>
</feature>
<dbReference type="SUPFAM" id="SSF48230">
    <property type="entry name" value="Chondroitin AC/alginate lyase"/>
    <property type="match status" value="1"/>
</dbReference>
<keyword evidence="2 5" id="KW-0732">Signal</keyword>
<feature type="domain" description="Alginate lyase" evidence="6">
    <location>
        <begin position="91"/>
        <end position="312"/>
    </location>
</feature>
<gene>
    <name evidence="8" type="ORF">MB14_06210</name>
</gene>
<dbReference type="STRING" id="279360.MB14_06210"/>
<name>A0A150X7T7_ROSEK</name>
<evidence type="ECO:0000256" key="1">
    <source>
        <dbReference type="ARBA" id="ARBA00004418"/>
    </source>
</evidence>
<evidence type="ECO:0000256" key="4">
    <source>
        <dbReference type="ARBA" id="ARBA00023239"/>
    </source>
</evidence>
<dbReference type="Gene3D" id="2.70.98.70">
    <property type="match status" value="1"/>
</dbReference>
<dbReference type="Gene3D" id="1.50.10.100">
    <property type="entry name" value="Chondroitin AC/alginate lyase"/>
    <property type="match status" value="1"/>
</dbReference>
<dbReference type="PANTHER" id="PTHR39210">
    <property type="entry name" value="HEPARIN-SULFATE LYASE"/>
    <property type="match status" value="1"/>
</dbReference>
<proteinExistence type="predicted"/>
<evidence type="ECO:0000313" key="8">
    <source>
        <dbReference type="EMBL" id="KYG74795.1"/>
    </source>
</evidence>
<keyword evidence="9" id="KW-1185">Reference proteome</keyword>
<dbReference type="Proteomes" id="UP000075583">
    <property type="component" value="Unassembled WGS sequence"/>
</dbReference>
<keyword evidence="3" id="KW-0574">Periplasm</keyword>
<protein>
    <submittedName>
        <fullName evidence="8">Heparinase</fullName>
    </submittedName>
</protein>